<proteinExistence type="predicted"/>
<dbReference type="Proteomes" id="UP000178170">
    <property type="component" value="Unassembled WGS sequence"/>
</dbReference>
<organism evidence="2 3">
    <name type="scientific">Candidatus Wildermuthbacteria bacterium RIFCSPHIGHO2_01_FULL_48_27b</name>
    <dbReference type="NCBI Taxonomy" id="1802447"/>
    <lineage>
        <taxon>Bacteria</taxon>
        <taxon>Candidatus Wildermuthiibacteriota</taxon>
    </lineage>
</organism>
<evidence type="ECO:0000256" key="1">
    <source>
        <dbReference type="SAM" id="Phobius"/>
    </source>
</evidence>
<keyword evidence="1" id="KW-1133">Transmembrane helix</keyword>
<sequence length="93" mass="10303">MELLGLGAAIGYVLYLIWAFTHAVRAQRHNILRARESLVKQGNSTTLANLHIWSRIVPIALVTALVLLPFVLLVRGIVAIRTMRANAPPKTDH</sequence>
<accession>A0A1G2QX47</accession>
<evidence type="ECO:0000313" key="2">
    <source>
        <dbReference type="EMBL" id="OHA64582.1"/>
    </source>
</evidence>
<dbReference type="AlphaFoldDB" id="A0A1G2QX47"/>
<comment type="caution">
    <text evidence="2">The sequence shown here is derived from an EMBL/GenBank/DDBJ whole genome shotgun (WGS) entry which is preliminary data.</text>
</comment>
<gene>
    <name evidence="2" type="ORF">A2843_02225</name>
</gene>
<evidence type="ECO:0000313" key="3">
    <source>
        <dbReference type="Proteomes" id="UP000178170"/>
    </source>
</evidence>
<keyword evidence="1" id="KW-0812">Transmembrane</keyword>
<protein>
    <submittedName>
        <fullName evidence="2">Uncharacterized protein</fullName>
    </submittedName>
</protein>
<keyword evidence="1" id="KW-0472">Membrane</keyword>
<reference evidence="2 3" key="1">
    <citation type="journal article" date="2016" name="Nat. Commun.">
        <title>Thousands of microbial genomes shed light on interconnected biogeochemical processes in an aquifer system.</title>
        <authorList>
            <person name="Anantharaman K."/>
            <person name="Brown C.T."/>
            <person name="Hug L.A."/>
            <person name="Sharon I."/>
            <person name="Castelle C.J."/>
            <person name="Probst A.J."/>
            <person name="Thomas B.C."/>
            <person name="Singh A."/>
            <person name="Wilkins M.J."/>
            <person name="Karaoz U."/>
            <person name="Brodie E.L."/>
            <person name="Williams K.H."/>
            <person name="Hubbard S.S."/>
            <person name="Banfield J.F."/>
        </authorList>
    </citation>
    <scope>NUCLEOTIDE SEQUENCE [LARGE SCALE GENOMIC DNA]</scope>
</reference>
<feature type="transmembrane region" description="Helical" evidence="1">
    <location>
        <begin position="50"/>
        <end position="74"/>
    </location>
</feature>
<dbReference type="EMBL" id="MHTS01000011">
    <property type="protein sequence ID" value="OHA64582.1"/>
    <property type="molecule type" value="Genomic_DNA"/>
</dbReference>
<name>A0A1G2QX47_9BACT</name>